<name>A0A1Q6DSF6_METT1</name>
<dbReference type="InterPro" id="IPR036105">
    <property type="entry name" value="DiNase_FeMo-co_biosyn_sf"/>
</dbReference>
<dbReference type="Pfam" id="PF02579">
    <property type="entry name" value="Nitro_FeMo-Co"/>
    <property type="match status" value="1"/>
</dbReference>
<dbReference type="EMBL" id="MSDW01000002">
    <property type="protein sequence ID" value="OKY77310.1"/>
    <property type="molecule type" value="Genomic_DNA"/>
</dbReference>
<dbReference type="PANTHER" id="PTHR42983">
    <property type="entry name" value="DINITROGENASE IRON-MOLYBDENUM COFACTOR PROTEIN-RELATED"/>
    <property type="match status" value="1"/>
</dbReference>
<reference evidence="3" key="1">
    <citation type="submission" date="2016-12" db="EMBL/GenBank/DDBJ databases">
        <title>Discovery of methanogenic haloarchaea.</title>
        <authorList>
            <person name="Sorokin D.Y."/>
            <person name="Makarova K.S."/>
            <person name="Abbas B."/>
            <person name="Ferrer M."/>
            <person name="Golyshin P.N."/>
        </authorList>
    </citation>
    <scope>NUCLEOTIDE SEQUENCE [LARGE SCALE GENOMIC DNA]</scope>
    <source>
        <strain evidence="3">HMET1</strain>
    </source>
</reference>
<sequence>MILALPTKGEKGKNEEIDGHFGRSRTYTLYDTENDETKVIPNKGEHMGGTGKPPELLNEKGVDIMLCRNLGRKAVDMFNQFDIEVYTGAKGKVKDAIKQYNEGNLNKAVRSNACKGKHN</sequence>
<dbReference type="SUPFAM" id="SSF53146">
    <property type="entry name" value="Nitrogenase accessory factor-like"/>
    <property type="match status" value="1"/>
</dbReference>
<organism evidence="3 4">
    <name type="scientific">Methanohalarchaeum thermophilum</name>
    <dbReference type="NCBI Taxonomy" id="1903181"/>
    <lineage>
        <taxon>Archaea</taxon>
        <taxon>Methanobacteriati</taxon>
        <taxon>Methanobacteriota</taxon>
        <taxon>Methanonatronarchaeia</taxon>
        <taxon>Methanonatronarchaeales</taxon>
        <taxon>Methanonatronarchaeaceae</taxon>
        <taxon>Candidatus Methanohalarchaeum</taxon>
    </lineage>
</organism>
<feature type="compositionally biased region" description="Basic and acidic residues" evidence="1">
    <location>
        <begin position="35"/>
        <end position="46"/>
    </location>
</feature>
<dbReference type="PANTHER" id="PTHR42983:SF1">
    <property type="entry name" value="IRON-MOLYBDENUM PROTEIN"/>
    <property type="match status" value="1"/>
</dbReference>
<evidence type="ECO:0000313" key="3">
    <source>
        <dbReference type="EMBL" id="OKY77310.1"/>
    </source>
</evidence>
<keyword evidence="4" id="KW-1185">Reference proteome</keyword>
<dbReference type="CDD" id="cd00851">
    <property type="entry name" value="MTH1175"/>
    <property type="match status" value="1"/>
</dbReference>
<dbReference type="InParanoid" id="A0A1Q6DSF6"/>
<dbReference type="Proteomes" id="UP000185744">
    <property type="component" value="Unassembled WGS sequence"/>
</dbReference>
<feature type="region of interest" description="Disordered" evidence="1">
    <location>
        <begin position="32"/>
        <end position="55"/>
    </location>
</feature>
<dbReference type="STRING" id="1903181.BTN85_1960"/>
<dbReference type="InterPro" id="IPR033913">
    <property type="entry name" value="MTH1175_dom"/>
</dbReference>
<protein>
    <submittedName>
        <fullName evidence="3">Fe-Mo cluster-binding protein, NifX family</fullName>
    </submittedName>
</protein>
<dbReference type="InterPro" id="IPR003731">
    <property type="entry name" value="Di-Nase_FeMo-co_biosynth"/>
</dbReference>
<evidence type="ECO:0000256" key="1">
    <source>
        <dbReference type="SAM" id="MobiDB-lite"/>
    </source>
</evidence>
<evidence type="ECO:0000313" key="4">
    <source>
        <dbReference type="Proteomes" id="UP000185744"/>
    </source>
</evidence>
<dbReference type="Gene3D" id="3.30.420.130">
    <property type="entry name" value="Dinitrogenase iron-molybdenum cofactor biosynthesis domain"/>
    <property type="match status" value="1"/>
</dbReference>
<gene>
    <name evidence="3" type="ORF">BTN85_1960</name>
</gene>
<accession>A0A1Q6DSF6</accession>
<evidence type="ECO:0000259" key="2">
    <source>
        <dbReference type="Pfam" id="PF02579"/>
    </source>
</evidence>
<comment type="caution">
    <text evidence="3">The sequence shown here is derived from an EMBL/GenBank/DDBJ whole genome shotgun (WGS) entry which is preliminary data.</text>
</comment>
<dbReference type="AlphaFoldDB" id="A0A1Q6DSF6"/>
<feature type="domain" description="Dinitrogenase iron-molybdenum cofactor biosynthesis" evidence="2">
    <location>
        <begin position="14"/>
        <end position="101"/>
    </location>
</feature>
<proteinExistence type="predicted"/>